<dbReference type="InterPro" id="IPR013185">
    <property type="entry name" value="Transl_elong_KOW-like"/>
</dbReference>
<dbReference type="GO" id="GO:0003746">
    <property type="term" value="F:translation elongation factor activity"/>
    <property type="evidence" value="ECO:0007669"/>
    <property type="project" value="TreeGrafter"/>
</dbReference>
<dbReference type="AlphaFoldDB" id="A0AA89AJC4"/>
<dbReference type="GO" id="GO:0005737">
    <property type="term" value="C:cytoplasm"/>
    <property type="evidence" value="ECO:0007669"/>
    <property type="project" value="TreeGrafter"/>
</dbReference>
<comment type="caution">
    <text evidence="2">The sequence shown here is derived from an EMBL/GenBank/DDBJ whole genome shotgun (WGS) entry which is preliminary data.</text>
</comment>
<dbReference type="SUPFAM" id="SSF50104">
    <property type="entry name" value="Translation proteins SH3-like domain"/>
    <property type="match status" value="1"/>
</dbReference>
<dbReference type="PANTHER" id="PTHR30053">
    <property type="entry name" value="ELONGATION FACTOR P"/>
    <property type="match status" value="1"/>
</dbReference>
<reference evidence="2" key="1">
    <citation type="submission" date="2022-12" db="EMBL/GenBank/DDBJ databases">
        <title>Draft genome assemblies for two species of Escallonia (Escalloniales).</title>
        <authorList>
            <person name="Chanderbali A."/>
            <person name="Dervinis C."/>
            <person name="Anghel I."/>
            <person name="Soltis D."/>
            <person name="Soltis P."/>
            <person name="Zapata F."/>
        </authorList>
    </citation>
    <scope>NUCLEOTIDE SEQUENCE</scope>
    <source>
        <strain evidence="2">UCBG64.0493</strain>
        <tissue evidence="2">Leaf</tissue>
    </source>
</reference>
<dbReference type="InterPro" id="IPR014722">
    <property type="entry name" value="Rib_uL2_dom2"/>
</dbReference>
<name>A0AA89AJC4_9ASTE</name>
<evidence type="ECO:0000259" key="1">
    <source>
        <dbReference type="Pfam" id="PF08207"/>
    </source>
</evidence>
<evidence type="ECO:0000313" key="2">
    <source>
        <dbReference type="EMBL" id="KAK3004352.1"/>
    </source>
</evidence>
<protein>
    <recommendedName>
        <fullName evidence="1">Translation elongation factor KOW-like domain-containing protein</fullName>
    </recommendedName>
</protein>
<feature type="domain" description="Translation elongation factor KOW-like" evidence="1">
    <location>
        <begin position="110"/>
        <end position="141"/>
    </location>
</feature>
<organism evidence="2 3">
    <name type="scientific">Escallonia herrerae</name>
    <dbReference type="NCBI Taxonomy" id="1293975"/>
    <lineage>
        <taxon>Eukaryota</taxon>
        <taxon>Viridiplantae</taxon>
        <taxon>Streptophyta</taxon>
        <taxon>Embryophyta</taxon>
        <taxon>Tracheophyta</taxon>
        <taxon>Spermatophyta</taxon>
        <taxon>Magnoliopsida</taxon>
        <taxon>eudicotyledons</taxon>
        <taxon>Gunneridae</taxon>
        <taxon>Pentapetalae</taxon>
        <taxon>asterids</taxon>
        <taxon>campanulids</taxon>
        <taxon>Escalloniales</taxon>
        <taxon>Escalloniaceae</taxon>
        <taxon>Escallonia</taxon>
    </lineage>
</organism>
<dbReference type="EMBL" id="JAVXUP010002271">
    <property type="protein sequence ID" value="KAK3004352.1"/>
    <property type="molecule type" value="Genomic_DNA"/>
</dbReference>
<keyword evidence="3" id="KW-1185">Reference proteome</keyword>
<dbReference type="Pfam" id="PF08207">
    <property type="entry name" value="EFP_N"/>
    <property type="match status" value="1"/>
</dbReference>
<proteinExistence type="predicted"/>
<dbReference type="PANTHER" id="PTHR30053:SF14">
    <property type="entry name" value="TRANSLATION ELONGATION FACTOR KOW-LIKE DOMAIN-CONTAINING PROTEIN"/>
    <property type="match status" value="1"/>
</dbReference>
<sequence length="326" mass="37083">MRLLTRLLARTLYSPAPSSPSPSPSSHRRHSVLVSRSLQSQPDIRRPESARLGVLASPWSASQLRRFRIRGADVSSPRLTRPHIHNHVPIAKQNDDTCAVFYEDAVDMSVRPGNVIQRKGKTYQVVKSQHTTQGRGGAAIQQQSRSCQKIKALRKQIEQKDHYGIRNVVNKKKGKVWYKIHDICMVTLILGCTSVPRAKVKRAARRLEFTIADGGEKVRVYKRAARRLEFTKFTKGKNVQLLTQCHPRINGRLMSIREDPGEKVRGAKVRGKVKLKVFNWQWKQNWFMVRYWMMEGPLIHINGPGIIYDAASHMSSKVATIMGTGH</sequence>
<evidence type="ECO:0000313" key="3">
    <source>
        <dbReference type="Proteomes" id="UP001188597"/>
    </source>
</evidence>
<accession>A0AA89AJC4</accession>
<dbReference type="InterPro" id="IPR008991">
    <property type="entry name" value="Translation_prot_SH3-like_sf"/>
</dbReference>
<dbReference type="InterPro" id="IPR020599">
    <property type="entry name" value="Transl_elong_fac_P/YeiP"/>
</dbReference>
<dbReference type="Proteomes" id="UP001188597">
    <property type="component" value="Unassembled WGS sequence"/>
</dbReference>
<gene>
    <name evidence="2" type="ORF">RJ639_020076</name>
</gene>
<dbReference type="Gene3D" id="2.30.30.30">
    <property type="match status" value="1"/>
</dbReference>